<dbReference type="Proteomes" id="UP000006589">
    <property type="component" value="Chromosome"/>
</dbReference>
<protein>
    <submittedName>
        <fullName evidence="2">Uncharacterized protein</fullName>
    </submittedName>
</protein>
<proteinExistence type="predicted"/>
<name>B1M4K0_METRJ</name>
<dbReference type="EMBL" id="CP001001">
    <property type="protein sequence ID" value="ACB23459.1"/>
    <property type="molecule type" value="Genomic_DNA"/>
</dbReference>
<feature type="chain" id="PRO_5002767914" evidence="1">
    <location>
        <begin position="22"/>
        <end position="88"/>
    </location>
</feature>
<evidence type="ECO:0000313" key="3">
    <source>
        <dbReference type="Proteomes" id="UP000006589"/>
    </source>
</evidence>
<gene>
    <name evidence="2" type="ordered locus">Mrad2831_1464</name>
</gene>
<dbReference type="HOGENOM" id="CLU_2465516_0_0_5"/>
<accession>B1M4K0</accession>
<dbReference type="eggNOG" id="ENOG50311QA">
    <property type="taxonomic scope" value="Bacteria"/>
</dbReference>
<reference evidence="2 3" key="1">
    <citation type="submission" date="2008-03" db="EMBL/GenBank/DDBJ databases">
        <title>Complete sequence of chromosome of Methylobacterium radiotolerans JCM 2831.</title>
        <authorList>
            <consortium name="US DOE Joint Genome Institute"/>
            <person name="Copeland A."/>
            <person name="Lucas S."/>
            <person name="Lapidus A."/>
            <person name="Glavina del Rio T."/>
            <person name="Dalin E."/>
            <person name="Tice H."/>
            <person name="Bruce D."/>
            <person name="Goodwin L."/>
            <person name="Pitluck S."/>
            <person name="Kiss H."/>
            <person name="Brettin T."/>
            <person name="Detter J.C."/>
            <person name="Han C."/>
            <person name="Kuske C.R."/>
            <person name="Schmutz J."/>
            <person name="Larimer F."/>
            <person name="Land M."/>
            <person name="Hauser L."/>
            <person name="Kyrpides N."/>
            <person name="Mikhailova N."/>
            <person name="Marx C.J."/>
            <person name="Richardson P."/>
        </authorList>
    </citation>
    <scope>NUCLEOTIDE SEQUENCE [LARGE SCALE GENOMIC DNA]</scope>
    <source>
        <strain evidence="3">ATCC 27329 / DSM 1819 / JCM 2831 / NBRC 15690 / NCIMB 10815 / 0-1</strain>
    </source>
</reference>
<dbReference type="KEGG" id="mrd:Mrad2831_1464"/>
<dbReference type="STRING" id="426355.Mrad2831_1464"/>
<evidence type="ECO:0000256" key="1">
    <source>
        <dbReference type="SAM" id="SignalP"/>
    </source>
</evidence>
<keyword evidence="1" id="KW-0732">Signal</keyword>
<organism evidence="2 3">
    <name type="scientific">Methylobacterium radiotolerans (strain ATCC 27329 / DSM 1819 / JCM 2831 / NBRC 15690 / NCIMB 10815 / 0-1)</name>
    <dbReference type="NCBI Taxonomy" id="426355"/>
    <lineage>
        <taxon>Bacteria</taxon>
        <taxon>Pseudomonadati</taxon>
        <taxon>Pseudomonadota</taxon>
        <taxon>Alphaproteobacteria</taxon>
        <taxon>Hyphomicrobiales</taxon>
        <taxon>Methylobacteriaceae</taxon>
        <taxon>Methylobacterium</taxon>
    </lineage>
</organism>
<dbReference type="GeneID" id="24566860"/>
<dbReference type="RefSeq" id="WP_012318448.1">
    <property type="nucleotide sequence ID" value="NC_010505.1"/>
</dbReference>
<dbReference type="AlphaFoldDB" id="B1M4K0"/>
<feature type="signal peptide" evidence="1">
    <location>
        <begin position="1"/>
        <end position="21"/>
    </location>
</feature>
<sequence length="88" mass="8882">MRRILRALTLIAATGPTAAVAAPAPPCAADAERQALALLRFRGDGDARATVDPASVRSVGTAASPVGTRRFRGIEVGAASTRARIGSG</sequence>
<dbReference type="OrthoDB" id="5569088at2"/>
<evidence type="ECO:0000313" key="2">
    <source>
        <dbReference type="EMBL" id="ACB23459.1"/>
    </source>
</evidence>